<reference evidence="1 2" key="1">
    <citation type="submission" date="2019-02" db="EMBL/GenBank/DDBJ databases">
        <title>Draft genome sequence of Amycolatopsis sp. 8-3EHSu isolated from roots of Suaeda maritima.</title>
        <authorList>
            <person name="Duangmal K."/>
            <person name="Chantavorakit T."/>
        </authorList>
    </citation>
    <scope>NUCLEOTIDE SEQUENCE [LARGE SCALE GENOMIC DNA]</scope>
    <source>
        <strain evidence="1 2">8-3EHSu</strain>
    </source>
</reference>
<accession>A0A4Q7J1V3</accession>
<dbReference type="Pfam" id="PF14100">
    <property type="entry name" value="DUF6807"/>
    <property type="match status" value="1"/>
</dbReference>
<gene>
    <name evidence="1" type="ORF">EWH70_23700</name>
</gene>
<evidence type="ECO:0000313" key="1">
    <source>
        <dbReference type="EMBL" id="RZQ61391.1"/>
    </source>
</evidence>
<proteinExistence type="predicted"/>
<organism evidence="1 2">
    <name type="scientific">Amycolatopsis suaedae</name>
    <dbReference type="NCBI Taxonomy" id="2510978"/>
    <lineage>
        <taxon>Bacteria</taxon>
        <taxon>Bacillati</taxon>
        <taxon>Actinomycetota</taxon>
        <taxon>Actinomycetes</taxon>
        <taxon>Pseudonocardiales</taxon>
        <taxon>Pseudonocardiaceae</taxon>
        <taxon>Amycolatopsis</taxon>
    </lineage>
</organism>
<dbReference type="InterPro" id="IPR029475">
    <property type="entry name" value="DUF6807"/>
</dbReference>
<dbReference type="EMBL" id="SFCC01000012">
    <property type="protein sequence ID" value="RZQ61391.1"/>
    <property type="molecule type" value="Genomic_DNA"/>
</dbReference>
<name>A0A4Q7J1V3_9PSEU</name>
<protein>
    <submittedName>
        <fullName evidence="1">Oxidoreductase</fullName>
    </submittedName>
</protein>
<dbReference type="Proteomes" id="UP000292003">
    <property type="component" value="Unassembled WGS sequence"/>
</dbReference>
<sequence length="308" mass="33153">MDRRRRRPRGVRCGRVGGRGRRAAAVVLRTGSGLVTTLRLCFGGDDVAVLAGEVTLLRYVHRPRLTADLAPRPYAHEVRTLSGTVVTGFRPGDHPWHAGLGVAVPHVSGVNFWGGPTYVHGRGYRDLGDHGRIRHDRWSDARVTSGAVELAEELTWLDGQGRALLRERRTLRVGDVGSGSWVLGFGFHLRSLSARPLRFDSPATRGRAGAGYGGLFWRASDAFRGGRVRTGTAAGEEAVNGTRAPEVVFESAQGPPCTVTFTADGDPWFVRSAEYPGVCAALASDVPLTLPPGGELSRRHHLTVTGEA</sequence>
<dbReference type="OrthoDB" id="242375at2"/>
<comment type="caution">
    <text evidence="1">The sequence shown here is derived from an EMBL/GenBank/DDBJ whole genome shotgun (WGS) entry which is preliminary data.</text>
</comment>
<dbReference type="AlphaFoldDB" id="A0A4Q7J1V3"/>
<evidence type="ECO:0000313" key="2">
    <source>
        <dbReference type="Proteomes" id="UP000292003"/>
    </source>
</evidence>
<keyword evidence="2" id="KW-1185">Reference proteome</keyword>